<sequence>MKAFTTVLAFVGLVTTTLAYNNGDQWCCSNWFGCEYVDGIVKNIHGCQKGTHCVYDNRNFRCDKATASAEAVLVPEVRTVAAPRAAAPEDAAPANSSNNGDKWCCSSWFGCECVDGKAKTVKPCGKGTHCVYDNGNFRCDKGTLDVVARETREKRLAIARDNTTSASECHPGLFCEESKLMACSPDHKVTMFRDCGLERCVMDGHSIPHTRCEKREVVQARPSAPLAARVNTICGICNSVDSHLSYMYANGFCNNADPNDTTKRYSACKNDSCGICMIFAGRDCQGDITATPPKYEGYKDVHKGQSYYCY</sequence>
<feature type="signal peptide" evidence="1">
    <location>
        <begin position="1"/>
        <end position="19"/>
    </location>
</feature>
<keyword evidence="1" id="KW-0732">Signal</keyword>
<evidence type="ECO:0000313" key="3">
    <source>
        <dbReference type="Proteomes" id="UP000800038"/>
    </source>
</evidence>
<keyword evidence="3" id="KW-1185">Reference proteome</keyword>
<evidence type="ECO:0000313" key="2">
    <source>
        <dbReference type="EMBL" id="KAF1936294.1"/>
    </source>
</evidence>
<name>A0A6A5S9S8_9PLEO</name>
<protein>
    <submittedName>
        <fullName evidence="2">Uncharacterized protein</fullName>
    </submittedName>
</protein>
<gene>
    <name evidence="2" type="ORF">EJ02DRAFT_438638</name>
</gene>
<accession>A0A6A5S9S8</accession>
<evidence type="ECO:0000256" key="1">
    <source>
        <dbReference type="SAM" id="SignalP"/>
    </source>
</evidence>
<dbReference type="Proteomes" id="UP000800038">
    <property type="component" value="Unassembled WGS sequence"/>
</dbReference>
<dbReference type="AlphaFoldDB" id="A0A6A5S9S8"/>
<dbReference type="OrthoDB" id="3685541at2759"/>
<feature type="chain" id="PRO_5025413437" evidence="1">
    <location>
        <begin position="20"/>
        <end position="310"/>
    </location>
</feature>
<dbReference type="EMBL" id="ML976198">
    <property type="protein sequence ID" value="KAF1936294.1"/>
    <property type="molecule type" value="Genomic_DNA"/>
</dbReference>
<organism evidence="2 3">
    <name type="scientific">Clathrospora elynae</name>
    <dbReference type="NCBI Taxonomy" id="706981"/>
    <lineage>
        <taxon>Eukaryota</taxon>
        <taxon>Fungi</taxon>
        <taxon>Dikarya</taxon>
        <taxon>Ascomycota</taxon>
        <taxon>Pezizomycotina</taxon>
        <taxon>Dothideomycetes</taxon>
        <taxon>Pleosporomycetidae</taxon>
        <taxon>Pleosporales</taxon>
        <taxon>Diademaceae</taxon>
        <taxon>Clathrospora</taxon>
    </lineage>
</organism>
<reference evidence="2" key="1">
    <citation type="journal article" date="2020" name="Stud. Mycol.">
        <title>101 Dothideomycetes genomes: a test case for predicting lifestyles and emergence of pathogens.</title>
        <authorList>
            <person name="Haridas S."/>
            <person name="Albert R."/>
            <person name="Binder M."/>
            <person name="Bloem J."/>
            <person name="Labutti K."/>
            <person name="Salamov A."/>
            <person name="Andreopoulos B."/>
            <person name="Baker S."/>
            <person name="Barry K."/>
            <person name="Bills G."/>
            <person name="Bluhm B."/>
            <person name="Cannon C."/>
            <person name="Castanera R."/>
            <person name="Culley D."/>
            <person name="Daum C."/>
            <person name="Ezra D."/>
            <person name="Gonzalez J."/>
            <person name="Henrissat B."/>
            <person name="Kuo A."/>
            <person name="Liang C."/>
            <person name="Lipzen A."/>
            <person name="Lutzoni F."/>
            <person name="Magnuson J."/>
            <person name="Mondo S."/>
            <person name="Nolan M."/>
            <person name="Ohm R."/>
            <person name="Pangilinan J."/>
            <person name="Park H.-J."/>
            <person name="Ramirez L."/>
            <person name="Alfaro M."/>
            <person name="Sun H."/>
            <person name="Tritt A."/>
            <person name="Yoshinaga Y."/>
            <person name="Zwiers L.-H."/>
            <person name="Turgeon B."/>
            <person name="Goodwin S."/>
            <person name="Spatafora J."/>
            <person name="Crous P."/>
            <person name="Grigoriev I."/>
        </authorList>
    </citation>
    <scope>NUCLEOTIDE SEQUENCE</scope>
    <source>
        <strain evidence="2">CBS 161.51</strain>
    </source>
</reference>
<proteinExistence type="predicted"/>